<evidence type="ECO:0000313" key="1">
    <source>
        <dbReference type="EMBL" id="SMB81305.1"/>
    </source>
</evidence>
<dbReference type="STRING" id="695939.SAMN00790413_04534"/>
<reference evidence="1 2" key="1">
    <citation type="submission" date="2017-04" db="EMBL/GenBank/DDBJ databases">
        <authorList>
            <person name="Afonso C.L."/>
            <person name="Miller P.J."/>
            <person name="Scott M.A."/>
            <person name="Spackman E."/>
            <person name="Goraichik I."/>
            <person name="Dimitrov K.M."/>
            <person name="Suarez D.L."/>
            <person name="Swayne D.E."/>
        </authorList>
    </citation>
    <scope>NUCLEOTIDE SEQUENCE [LARGE SCALE GENOMIC DNA]</scope>
    <source>
        <strain evidence="1 2">KR-140</strain>
    </source>
</reference>
<dbReference type="EMBL" id="FWWU01000005">
    <property type="protein sequence ID" value="SMB81305.1"/>
    <property type="molecule type" value="Genomic_DNA"/>
</dbReference>
<dbReference type="OrthoDB" id="10011715at2"/>
<dbReference type="RefSeq" id="WP_084045897.1">
    <property type="nucleotide sequence ID" value="NZ_FWWU01000005.1"/>
</dbReference>
<keyword evidence="2" id="KW-1185">Reference proteome</keyword>
<gene>
    <name evidence="1" type="ORF">SAMN00790413_04534</name>
</gene>
<protein>
    <submittedName>
        <fullName evidence="1">Uncharacterized protein</fullName>
    </submittedName>
</protein>
<proteinExistence type="predicted"/>
<accession>A0A1W1UJK3</accession>
<evidence type="ECO:0000313" key="2">
    <source>
        <dbReference type="Proteomes" id="UP000192582"/>
    </source>
</evidence>
<name>A0A1W1UJK3_9DEIO</name>
<dbReference type="AlphaFoldDB" id="A0A1W1UJK3"/>
<dbReference type="Proteomes" id="UP000192582">
    <property type="component" value="Unassembled WGS sequence"/>
</dbReference>
<organism evidence="1 2">
    <name type="scientific">Deinococcus hopiensis KR-140</name>
    <dbReference type="NCBI Taxonomy" id="695939"/>
    <lineage>
        <taxon>Bacteria</taxon>
        <taxon>Thermotogati</taxon>
        <taxon>Deinococcota</taxon>
        <taxon>Deinococci</taxon>
        <taxon>Deinococcales</taxon>
        <taxon>Deinococcaceae</taxon>
        <taxon>Deinococcus</taxon>
    </lineage>
</organism>
<sequence length="240" mass="27602">MEQQATNYMELNSSAQQAEMARRLRWNWSPEARQALTKYHRAPEQESPTEELEQELMEVLGHAPPALLEVQRELGGISIDYGRNHSLDFGLVVHPETLRDEGIIQLSLESNGCPEHFIDAQGKVLDDDYIFSDTQKLVEWYVALRNFYFHTLGQNPVNVEFTVMSSRELSRIMRSAATLAKSLRLSAHPYASDGANVLWLDKFTRFTINIPSYGGMHLSIYTAQAEVADMFTEWWKRQDF</sequence>